<keyword evidence="4 7" id="KW-1133">Transmembrane helix</keyword>
<keyword evidence="2" id="KW-1003">Cell membrane</keyword>
<evidence type="ECO:0000313" key="9">
    <source>
        <dbReference type="EMBL" id="REG92961.1"/>
    </source>
</evidence>
<evidence type="ECO:0000256" key="2">
    <source>
        <dbReference type="ARBA" id="ARBA00022475"/>
    </source>
</evidence>
<evidence type="ECO:0000256" key="1">
    <source>
        <dbReference type="ARBA" id="ARBA00004651"/>
    </source>
</evidence>
<keyword evidence="10" id="KW-1185">Reference proteome</keyword>
<dbReference type="GO" id="GO:0015744">
    <property type="term" value="P:succinate transport"/>
    <property type="evidence" value="ECO:0007669"/>
    <property type="project" value="TreeGrafter"/>
</dbReference>
<feature type="domain" description="Threonine/serine exporter-like N-terminal" evidence="8">
    <location>
        <begin position="14"/>
        <end position="251"/>
    </location>
</feature>
<feature type="transmembrane region" description="Helical" evidence="7">
    <location>
        <begin position="170"/>
        <end position="190"/>
    </location>
</feature>
<dbReference type="EMBL" id="QUNI01000014">
    <property type="protein sequence ID" value="REG92961.1"/>
    <property type="molecule type" value="Genomic_DNA"/>
</dbReference>
<dbReference type="PANTHER" id="PTHR34390">
    <property type="entry name" value="UPF0442 PROTEIN YJJB-RELATED"/>
    <property type="match status" value="1"/>
</dbReference>
<dbReference type="Pfam" id="PF06738">
    <property type="entry name" value="ThrE"/>
    <property type="match status" value="1"/>
</dbReference>
<keyword evidence="3 7" id="KW-0812">Transmembrane</keyword>
<organism evidence="9 10">
    <name type="scientific">Flavobacterium aquicola</name>
    <dbReference type="NCBI Taxonomy" id="1682742"/>
    <lineage>
        <taxon>Bacteria</taxon>
        <taxon>Pseudomonadati</taxon>
        <taxon>Bacteroidota</taxon>
        <taxon>Flavobacteriia</taxon>
        <taxon>Flavobacteriales</taxon>
        <taxon>Flavobacteriaceae</taxon>
        <taxon>Flavobacterium</taxon>
    </lineage>
</organism>
<gene>
    <name evidence="9" type="ORF">C8P67_11458</name>
</gene>
<proteinExistence type="inferred from homology"/>
<dbReference type="PANTHER" id="PTHR34390:SF2">
    <property type="entry name" value="SUCCINATE TRANSPORTER SUBUNIT YJJP-RELATED"/>
    <property type="match status" value="1"/>
</dbReference>
<comment type="caution">
    <text evidence="9">The sequence shown here is derived from an EMBL/GenBank/DDBJ whole genome shotgun (WGS) entry which is preliminary data.</text>
</comment>
<feature type="transmembrane region" description="Helical" evidence="7">
    <location>
        <begin position="117"/>
        <end position="134"/>
    </location>
</feature>
<dbReference type="RefSeq" id="WP_115814704.1">
    <property type="nucleotide sequence ID" value="NZ_QUNI01000014.1"/>
</dbReference>
<comment type="subcellular location">
    <subcellularLocation>
        <location evidence="1">Cell membrane</location>
        <topology evidence="1">Multi-pass membrane protein</topology>
    </subcellularLocation>
</comment>
<dbReference type="OrthoDB" id="9813917at2"/>
<reference evidence="9 10" key="1">
    <citation type="submission" date="2018-08" db="EMBL/GenBank/DDBJ databases">
        <title>Genomic Encyclopedia of Archaeal and Bacterial Type Strains, Phase II (KMG-II): from individual species to whole genera.</title>
        <authorList>
            <person name="Goeker M."/>
        </authorList>
    </citation>
    <scope>NUCLEOTIDE SEQUENCE [LARGE SCALE GENOMIC DNA]</scope>
    <source>
        <strain evidence="9 10">DSM 100880</strain>
    </source>
</reference>
<dbReference type="InterPro" id="IPR050539">
    <property type="entry name" value="ThrE_Dicarb/AminoAcid_Exp"/>
</dbReference>
<evidence type="ECO:0000256" key="4">
    <source>
        <dbReference type="ARBA" id="ARBA00022989"/>
    </source>
</evidence>
<protein>
    <submittedName>
        <fullName evidence="9">Uncharacterized membrane protein YjjP (DUF1212 family)</fullName>
    </submittedName>
</protein>
<dbReference type="InterPro" id="IPR010619">
    <property type="entry name" value="ThrE-like_N"/>
</dbReference>
<feature type="transmembrane region" description="Helical" evidence="7">
    <location>
        <begin position="235"/>
        <end position="255"/>
    </location>
</feature>
<dbReference type="GO" id="GO:0022857">
    <property type="term" value="F:transmembrane transporter activity"/>
    <property type="evidence" value="ECO:0007669"/>
    <property type="project" value="InterPro"/>
</dbReference>
<evidence type="ECO:0000259" key="8">
    <source>
        <dbReference type="Pfam" id="PF06738"/>
    </source>
</evidence>
<dbReference type="GO" id="GO:0005886">
    <property type="term" value="C:plasma membrane"/>
    <property type="evidence" value="ECO:0007669"/>
    <property type="project" value="UniProtKB-SubCell"/>
</dbReference>
<evidence type="ECO:0000256" key="7">
    <source>
        <dbReference type="SAM" id="Phobius"/>
    </source>
</evidence>
<evidence type="ECO:0000256" key="6">
    <source>
        <dbReference type="ARBA" id="ARBA00034125"/>
    </source>
</evidence>
<evidence type="ECO:0000256" key="3">
    <source>
        <dbReference type="ARBA" id="ARBA00022692"/>
    </source>
</evidence>
<accession>A0A3E0E424</accession>
<dbReference type="AlphaFoldDB" id="A0A3E0E424"/>
<feature type="transmembrane region" description="Helical" evidence="7">
    <location>
        <begin position="196"/>
        <end position="214"/>
    </location>
</feature>
<sequence>MEIAKPNKYELGEMLLEIGSLLIVAGANTERVKVTISRIAGAFCCNSDLMITNHALMLTLTYKDNIKTFTRVKWVPNMHLNFNLISDISTMSWKIVEEKWSVERINNEMKLLDRRPLYPRALVLFLVALAGASFCRLFGGGMAEMILCFLGTFLGLFVRQETVKLKFNFYLCIFFAALTSSFLVGAYWHFNPDQDFIHALSTSVLFLIPGVPMINSFSDFIDGNILNGTTRGVNVLVIAFAIALGLMVSLLIFNLH</sequence>
<feature type="transmembrane region" description="Helical" evidence="7">
    <location>
        <begin position="140"/>
        <end position="158"/>
    </location>
</feature>
<evidence type="ECO:0000313" key="10">
    <source>
        <dbReference type="Proteomes" id="UP000257136"/>
    </source>
</evidence>
<dbReference type="Proteomes" id="UP000257136">
    <property type="component" value="Unassembled WGS sequence"/>
</dbReference>
<keyword evidence="5 7" id="KW-0472">Membrane</keyword>
<evidence type="ECO:0000256" key="5">
    <source>
        <dbReference type="ARBA" id="ARBA00023136"/>
    </source>
</evidence>
<comment type="similarity">
    <text evidence="6">Belongs to the ThrE exporter (TC 2.A.79) family.</text>
</comment>
<name>A0A3E0E424_9FLAO</name>